<reference evidence="1 2" key="1">
    <citation type="submission" date="2011-07" db="EMBL/GenBank/DDBJ databases">
        <authorList>
            <person name="Harkins D.M."/>
            <person name="Madupu R."/>
            <person name="Durkin A.S."/>
            <person name="Torralba M."/>
            <person name="Methe B."/>
            <person name="Sutton G.G."/>
            <person name="Nelson K.E."/>
        </authorList>
    </citation>
    <scope>NUCLEOTIDE SEQUENCE [LARGE SCALE GENOMIC DNA]</scope>
    <source>
        <strain evidence="1 2">HK 85</strain>
    </source>
</reference>
<evidence type="ECO:0000313" key="1">
    <source>
        <dbReference type="EMBL" id="EGV05707.1"/>
    </source>
</evidence>
<comment type="caution">
    <text evidence="1">The sequence shown here is derived from an EMBL/GenBank/DDBJ whole genome shotgun (WGS) entry which is preliminary data.</text>
</comment>
<name>F9Q9R0_9PAST</name>
<dbReference type="EMBL" id="AFUV01000014">
    <property type="protein sequence ID" value="EGV05707.1"/>
    <property type="molecule type" value="Genomic_DNA"/>
</dbReference>
<gene>
    <name evidence="1" type="ORF">HMPREF9952_0763</name>
</gene>
<organism evidence="1 2">
    <name type="scientific">Haemophilus pittmaniae HK 85</name>
    <dbReference type="NCBI Taxonomy" id="1035188"/>
    <lineage>
        <taxon>Bacteria</taxon>
        <taxon>Pseudomonadati</taxon>
        <taxon>Pseudomonadota</taxon>
        <taxon>Gammaproteobacteria</taxon>
        <taxon>Pasteurellales</taxon>
        <taxon>Pasteurellaceae</taxon>
        <taxon>Haemophilus</taxon>
    </lineage>
</organism>
<dbReference type="AlphaFoldDB" id="F9Q9R0"/>
<evidence type="ECO:0000313" key="2">
    <source>
        <dbReference type="Proteomes" id="UP000006235"/>
    </source>
</evidence>
<dbReference type="Proteomes" id="UP000006235">
    <property type="component" value="Unassembled WGS sequence"/>
</dbReference>
<dbReference type="RefSeq" id="WP_007242663.1">
    <property type="nucleotide sequence ID" value="NZ_AFUV01000014.1"/>
</dbReference>
<proteinExistence type="predicted"/>
<sequence length="50" mass="5664">MCEIIAIIEPPQEIVAVVEATTEVTSLNEIELLKIYEQGKEDFYHGKNTN</sequence>
<accession>F9Q9R0</accession>
<protein>
    <submittedName>
        <fullName evidence="1">Uncharacterized protein</fullName>
    </submittedName>
</protein>